<reference evidence="1 2" key="1">
    <citation type="submission" date="2018-06" db="EMBL/GenBank/DDBJ databases">
        <authorList>
            <consortium name="Pathogen Informatics"/>
            <person name="Doyle S."/>
        </authorList>
    </citation>
    <scope>NUCLEOTIDE SEQUENCE [LARGE SCALE GENOMIC DNA]</scope>
    <source>
        <strain evidence="1 2">NCTC13294</strain>
    </source>
</reference>
<proteinExistence type="predicted"/>
<dbReference type="EMBL" id="UFUW01000001">
    <property type="protein sequence ID" value="SUX24832.1"/>
    <property type="molecule type" value="Genomic_DNA"/>
</dbReference>
<dbReference type="AlphaFoldDB" id="A0A381ECZ4"/>
<accession>A0A381ECZ4</accession>
<sequence>MNPQIQIEGNAMKEYHRISIPFEHEVVIYLNDAHNAKPYYWVIKAEEMVLLDSRHFNLHYEEIFLAVGDALDFVRSQSYGRCNTDYPPDIHVAFIDYCNDLQELKSLFPPVIAGKTN</sequence>
<dbReference type="Proteomes" id="UP000254572">
    <property type="component" value="Unassembled WGS sequence"/>
</dbReference>
<gene>
    <name evidence="1" type="ORF">NCTC13294_02097</name>
</gene>
<protein>
    <submittedName>
        <fullName evidence="1">Uncharacterized protein</fullName>
    </submittedName>
</protein>
<evidence type="ECO:0000313" key="2">
    <source>
        <dbReference type="Proteomes" id="UP000254572"/>
    </source>
</evidence>
<name>A0A381ECZ4_9GAMM</name>
<evidence type="ECO:0000313" key="1">
    <source>
        <dbReference type="EMBL" id="SUX24832.1"/>
    </source>
</evidence>
<keyword evidence="2" id="KW-1185">Reference proteome</keyword>
<dbReference type="RefSeq" id="WP_115612244.1">
    <property type="nucleotide sequence ID" value="NZ_JBHLZC010000001.1"/>
</dbReference>
<organism evidence="1 2">
    <name type="scientific">Cardiobacterium valvarum</name>
    <dbReference type="NCBI Taxonomy" id="194702"/>
    <lineage>
        <taxon>Bacteria</taxon>
        <taxon>Pseudomonadati</taxon>
        <taxon>Pseudomonadota</taxon>
        <taxon>Gammaproteobacteria</taxon>
        <taxon>Cardiobacteriales</taxon>
        <taxon>Cardiobacteriaceae</taxon>
        <taxon>Cardiobacterium</taxon>
    </lineage>
</organism>